<reference evidence="1" key="1">
    <citation type="submission" date="2021-01" db="EMBL/GenBank/DDBJ databases">
        <authorList>
            <person name="Sun Q."/>
        </authorList>
    </citation>
    <scope>NUCLEOTIDE SEQUENCE</scope>
    <source>
        <strain evidence="1">YIM B02566</strain>
    </source>
</reference>
<protein>
    <submittedName>
        <fullName evidence="1">MHS family MFS transporter</fullName>
    </submittedName>
</protein>
<accession>A0ACC5R5H5</accession>
<sequence length="434" mass="45995">MAEASVAGQVVIGTRERAKVALSCFLGSAIEWYDFMLYGFLAPLVFDKLFFPNADPLVGTIAVLGIFAIGFVARPLGGLFFGHFGDRLGRKPVMAATLILMGLSTTAIGLLPTYESLGLGAAILLLALRFLQGFALGGESTGAPVLMLESAPDGKRGFFASIAQSGNFAGVVLATLAVSVVAALPNDVLLGWAWRVPFLLSVVLVGLGFFVRRRVEESPVFQAARPAPARVPLLEVLAKYKRPALLVFCCALAESGVFYLTSIFGLSYGVKTLGIDKAVLLQGVLIGNVIAIAMVPIFGALSDRIGRRWVLGTGFVLAGLYVAFLFFPLLETRETLAIILAMAIPGALIQPMHIGTTSSFYPELFPDTRVRFSGVSLGRQFGTIFGGGLMPVVAASLLAWSGGDLLPVLLYFSVVSVIAVTAVILAEETRQRAI</sequence>
<evidence type="ECO:0000313" key="2">
    <source>
        <dbReference type="Proteomes" id="UP000616151"/>
    </source>
</evidence>
<proteinExistence type="predicted"/>
<gene>
    <name evidence="1" type="ORF">JHL16_16335</name>
</gene>
<name>A0ACC5R5H5_9HYPH</name>
<keyword evidence="2" id="KW-1185">Reference proteome</keyword>
<dbReference type="Proteomes" id="UP000616151">
    <property type="component" value="Unassembled WGS sequence"/>
</dbReference>
<organism evidence="1 2">
    <name type="scientific">Taklimakanibacter albus</name>
    <dbReference type="NCBI Taxonomy" id="2800327"/>
    <lineage>
        <taxon>Bacteria</taxon>
        <taxon>Pseudomonadati</taxon>
        <taxon>Pseudomonadota</taxon>
        <taxon>Alphaproteobacteria</taxon>
        <taxon>Hyphomicrobiales</taxon>
        <taxon>Aestuariivirgaceae</taxon>
        <taxon>Taklimakanibacter</taxon>
    </lineage>
</organism>
<comment type="caution">
    <text evidence="1">The sequence shown here is derived from an EMBL/GenBank/DDBJ whole genome shotgun (WGS) entry which is preliminary data.</text>
</comment>
<dbReference type="EMBL" id="JAENHL010000007">
    <property type="protein sequence ID" value="MBK1867926.1"/>
    <property type="molecule type" value="Genomic_DNA"/>
</dbReference>
<evidence type="ECO:0000313" key="1">
    <source>
        <dbReference type="EMBL" id="MBK1867926.1"/>
    </source>
</evidence>